<dbReference type="InterPro" id="IPR042119">
    <property type="entry name" value="QueA_dom2"/>
</dbReference>
<dbReference type="GO" id="GO:0008616">
    <property type="term" value="P:tRNA queuosine(34) biosynthetic process"/>
    <property type="evidence" value="ECO:0007669"/>
    <property type="project" value="UniProtKB-UniRule"/>
</dbReference>
<dbReference type="PANTHER" id="PTHR30307">
    <property type="entry name" value="S-ADENOSYLMETHIONINE:TRNA RIBOSYLTRANSFERASE-ISOMERASE"/>
    <property type="match status" value="1"/>
</dbReference>
<evidence type="ECO:0000256" key="4">
    <source>
        <dbReference type="ARBA" id="ARBA00022785"/>
    </source>
</evidence>
<proteinExistence type="inferred from homology"/>
<evidence type="ECO:0000313" key="6">
    <source>
        <dbReference type="EMBL" id="EFX42258.1"/>
    </source>
</evidence>
<accession>E7G2Y9</accession>
<dbReference type="NCBIfam" id="NF001140">
    <property type="entry name" value="PRK00147.1"/>
    <property type="match status" value="1"/>
</dbReference>
<comment type="pathway">
    <text evidence="5">tRNA modification; tRNA-queuosine biosynthesis.</text>
</comment>
<dbReference type="InterPro" id="IPR036100">
    <property type="entry name" value="QueA_sf"/>
</dbReference>
<keyword evidence="2 5" id="KW-0808">Transferase</keyword>
<comment type="catalytic activity">
    <reaction evidence="5">
        <text>7-aminomethyl-7-carbaguanosine(34) in tRNA + S-adenosyl-L-methionine = epoxyqueuosine(34) in tRNA + adenine + L-methionine + 2 H(+)</text>
        <dbReference type="Rhea" id="RHEA:32155"/>
        <dbReference type="Rhea" id="RHEA-COMP:10342"/>
        <dbReference type="Rhea" id="RHEA-COMP:18582"/>
        <dbReference type="ChEBI" id="CHEBI:15378"/>
        <dbReference type="ChEBI" id="CHEBI:16708"/>
        <dbReference type="ChEBI" id="CHEBI:57844"/>
        <dbReference type="ChEBI" id="CHEBI:59789"/>
        <dbReference type="ChEBI" id="CHEBI:82833"/>
        <dbReference type="ChEBI" id="CHEBI:194443"/>
        <dbReference type="EC" id="2.4.99.17"/>
    </reaction>
</comment>
<reference evidence="6 7" key="1">
    <citation type="journal article" date="2011" name="Vet. Res.">
        <title>Genome sequence of Helicobacter suis supports its role in gastric pathology.</title>
        <authorList>
            <person name="Vermoote M."/>
            <person name="Vandekerckhove T.T."/>
            <person name="Flahou B."/>
            <person name="Pasmans F."/>
            <person name="Smet A."/>
            <person name="De Groote D."/>
            <person name="Van Criekinge W."/>
            <person name="Ducatelle R."/>
            <person name="Haesebrouck F."/>
        </authorList>
    </citation>
    <scope>NUCLEOTIDE SEQUENCE [LARGE SCALE GENOMIC DNA]</scope>
    <source>
        <strain evidence="6 7">HS5</strain>
    </source>
</reference>
<evidence type="ECO:0000256" key="2">
    <source>
        <dbReference type="ARBA" id="ARBA00022679"/>
    </source>
</evidence>
<keyword evidence="6" id="KW-0413">Isomerase</keyword>
<name>E7G2Y9_9HELI</name>
<protein>
    <recommendedName>
        <fullName evidence="5">S-adenosylmethionine:tRNA ribosyltransferase-isomerase</fullName>
        <ecNumber evidence="5">2.4.99.17</ecNumber>
    </recommendedName>
    <alternativeName>
        <fullName evidence="5">Queuosine biosynthesis protein QueA</fullName>
    </alternativeName>
</protein>
<dbReference type="NCBIfam" id="TIGR00113">
    <property type="entry name" value="queA"/>
    <property type="match status" value="1"/>
</dbReference>
<dbReference type="GO" id="GO:0005737">
    <property type="term" value="C:cytoplasm"/>
    <property type="evidence" value="ECO:0007669"/>
    <property type="project" value="UniProtKB-SubCell"/>
</dbReference>
<dbReference type="UniPathway" id="UPA00392"/>
<sequence length="349" mass="39853">MLPPKKKKMSIPKEFLRASYTYHLPKHLIASHPIKPKEEAKLMIYERARNRLTHTTFAHIFEFFPKNALIVLNDTKVIKARLFGRKKSGHLVEILIHHPKDNFCLVQIRGKVHVGLILQLDHGYFCQVLEVLSNGMRLVGFFKESGHFLEWVEVLDMLEILGHMPIPPYLKRADEIKDLQDYQSVFAKNLGAIAAPTASLHFSESTKAYLLSHFKHAFLTLHVGAGTFLGVECEDIREHGMHSEFVDIPLITQQALDHAPCILCIGTTALRAVEHYKRGFKTPHCNLFLHAGNPVKHVQALLTNFHLPQSTLIMLVASMLGLDKCLELYKQAIKHHYRFYSYGDGMLIL</sequence>
<comment type="subunit">
    <text evidence="5">Monomer.</text>
</comment>
<evidence type="ECO:0000256" key="1">
    <source>
        <dbReference type="ARBA" id="ARBA00022490"/>
    </source>
</evidence>
<organism evidence="6 7">
    <name type="scientific">Helicobacter suis HS5</name>
    <dbReference type="NCBI Taxonomy" id="710394"/>
    <lineage>
        <taxon>Bacteria</taxon>
        <taxon>Pseudomonadati</taxon>
        <taxon>Campylobacterota</taxon>
        <taxon>Epsilonproteobacteria</taxon>
        <taxon>Campylobacterales</taxon>
        <taxon>Helicobacteraceae</taxon>
        <taxon>Helicobacter</taxon>
    </lineage>
</organism>
<dbReference type="PANTHER" id="PTHR30307:SF0">
    <property type="entry name" value="S-ADENOSYLMETHIONINE:TRNA RIBOSYLTRANSFERASE-ISOMERASE"/>
    <property type="match status" value="1"/>
</dbReference>
<dbReference type="Proteomes" id="UP000054093">
    <property type="component" value="Unassembled WGS sequence"/>
</dbReference>
<dbReference type="AlphaFoldDB" id="E7G2Y9"/>
<comment type="similarity">
    <text evidence="5">Belongs to the QueA family.</text>
</comment>
<comment type="caution">
    <text evidence="6">The sequence shown here is derived from an EMBL/GenBank/DDBJ whole genome shotgun (WGS) entry which is preliminary data.</text>
</comment>
<dbReference type="Gene3D" id="3.40.1780.10">
    <property type="entry name" value="QueA-like"/>
    <property type="match status" value="1"/>
</dbReference>
<dbReference type="InterPro" id="IPR003699">
    <property type="entry name" value="QueA"/>
</dbReference>
<gene>
    <name evidence="5 6" type="primary">queA</name>
    <name evidence="6" type="ORF">HSUHS5_0290</name>
</gene>
<dbReference type="SUPFAM" id="SSF111337">
    <property type="entry name" value="QueA-like"/>
    <property type="match status" value="1"/>
</dbReference>
<dbReference type="EC" id="2.4.99.17" evidence="5"/>
<dbReference type="EMBL" id="ADHO01000048">
    <property type="protein sequence ID" value="EFX42258.1"/>
    <property type="molecule type" value="Genomic_DNA"/>
</dbReference>
<dbReference type="Pfam" id="PF02547">
    <property type="entry name" value="Queuosine_synth"/>
    <property type="match status" value="1"/>
</dbReference>
<dbReference type="HAMAP" id="MF_00113">
    <property type="entry name" value="QueA"/>
    <property type="match status" value="1"/>
</dbReference>
<evidence type="ECO:0000313" key="7">
    <source>
        <dbReference type="Proteomes" id="UP000054093"/>
    </source>
</evidence>
<keyword evidence="3 5" id="KW-0949">S-adenosyl-L-methionine</keyword>
<evidence type="ECO:0000256" key="3">
    <source>
        <dbReference type="ARBA" id="ARBA00022691"/>
    </source>
</evidence>
<keyword evidence="1 5" id="KW-0963">Cytoplasm</keyword>
<dbReference type="InterPro" id="IPR042118">
    <property type="entry name" value="QueA_dom1"/>
</dbReference>
<evidence type="ECO:0000256" key="5">
    <source>
        <dbReference type="HAMAP-Rule" id="MF_00113"/>
    </source>
</evidence>
<comment type="function">
    <text evidence="5">Transfers and isomerizes the ribose moiety from AdoMet to the 7-aminomethyl group of 7-deazaguanine (preQ1-tRNA) to give epoxyqueuosine (oQ-tRNA).</text>
</comment>
<dbReference type="Gene3D" id="2.40.10.240">
    <property type="entry name" value="QueA-like"/>
    <property type="match status" value="1"/>
</dbReference>
<dbReference type="GO" id="GO:0051075">
    <property type="term" value="F:S-adenosylmethionine:tRNA ribosyltransferase-isomerase activity"/>
    <property type="evidence" value="ECO:0007669"/>
    <property type="project" value="UniProtKB-EC"/>
</dbReference>
<keyword evidence="4 5" id="KW-0671">Queuosine biosynthesis</keyword>
<comment type="subcellular location">
    <subcellularLocation>
        <location evidence="5">Cytoplasm</location>
    </subcellularLocation>
</comment>